<comment type="subcellular location">
    <subcellularLocation>
        <location evidence="1">Nucleus</location>
    </subcellularLocation>
</comment>
<dbReference type="InterPro" id="IPR015300">
    <property type="entry name" value="DNA-bd_pseudobarrel_sf"/>
</dbReference>
<dbReference type="SUPFAM" id="SSF101936">
    <property type="entry name" value="DNA-binding pseudobarrel domain"/>
    <property type="match status" value="2"/>
</dbReference>
<dbReference type="GO" id="GO:0003677">
    <property type="term" value="F:DNA binding"/>
    <property type="evidence" value="ECO:0007669"/>
    <property type="project" value="UniProtKB-KW"/>
</dbReference>
<keyword evidence="5" id="KW-0539">Nucleus</keyword>
<evidence type="ECO:0000256" key="1">
    <source>
        <dbReference type="ARBA" id="ARBA00004123"/>
    </source>
</evidence>
<keyword evidence="8" id="KW-1185">Reference proteome</keyword>
<dbReference type="EMBL" id="BQKI01000020">
    <property type="protein sequence ID" value="GJN11899.1"/>
    <property type="molecule type" value="Genomic_DNA"/>
</dbReference>
<organism evidence="7 8">
    <name type="scientific">Eleusine coracana subsp. coracana</name>
    <dbReference type="NCBI Taxonomy" id="191504"/>
    <lineage>
        <taxon>Eukaryota</taxon>
        <taxon>Viridiplantae</taxon>
        <taxon>Streptophyta</taxon>
        <taxon>Embryophyta</taxon>
        <taxon>Tracheophyta</taxon>
        <taxon>Spermatophyta</taxon>
        <taxon>Magnoliopsida</taxon>
        <taxon>Liliopsida</taxon>
        <taxon>Poales</taxon>
        <taxon>Poaceae</taxon>
        <taxon>PACMAD clade</taxon>
        <taxon>Chloridoideae</taxon>
        <taxon>Cynodonteae</taxon>
        <taxon>Eleusininae</taxon>
        <taxon>Eleusine</taxon>
    </lineage>
</organism>
<dbReference type="SMART" id="SM01019">
    <property type="entry name" value="B3"/>
    <property type="match status" value="2"/>
</dbReference>
<evidence type="ECO:0000256" key="2">
    <source>
        <dbReference type="ARBA" id="ARBA00023015"/>
    </source>
</evidence>
<dbReference type="GO" id="GO:0005634">
    <property type="term" value="C:nucleus"/>
    <property type="evidence" value="ECO:0007669"/>
    <property type="project" value="UniProtKB-SubCell"/>
</dbReference>
<comment type="caution">
    <text evidence="7">The sequence shown here is derived from an EMBL/GenBank/DDBJ whole genome shotgun (WGS) entry which is preliminary data.</text>
</comment>
<dbReference type="Proteomes" id="UP001054889">
    <property type="component" value="Unassembled WGS sequence"/>
</dbReference>
<reference evidence="7" key="2">
    <citation type="submission" date="2021-12" db="EMBL/GenBank/DDBJ databases">
        <title>Resequencing data analysis of finger millet.</title>
        <authorList>
            <person name="Hatakeyama M."/>
            <person name="Aluri S."/>
            <person name="Balachadran M.T."/>
            <person name="Sivarajan S.R."/>
            <person name="Poveda L."/>
            <person name="Shimizu-Inatsugi R."/>
            <person name="Schlapbach R."/>
            <person name="Sreeman S.M."/>
            <person name="Shimizu K.K."/>
        </authorList>
    </citation>
    <scope>NUCLEOTIDE SEQUENCE</scope>
</reference>
<feature type="domain" description="TF-B3" evidence="6">
    <location>
        <begin position="85"/>
        <end position="137"/>
    </location>
</feature>
<sequence>MLRLNSITSVLNFCLFPSPSLHRATRATPSAMPPLGNQGAAARKDLRVLLPFTSGCPRIPDELAAEVGAGAAEALVVGPYGDYVKVWHVEVRRDGDGALLGRGWPEFAAACGAGTGWFLILRHRGRGALTVKAFDSSYCLRELGAPAPPAVLLKEFNVFLQLIPAKFVQLYIPKEHLNSTAIIFGPLGKIFRIDLEMNRSDVFFASGWSQFISFHGITGANALLLRYEGGMVFTVKVFEPNGCLRGPKHKGNRLQQSEQNSLRYI</sequence>
<evidence type="ECO:0000256" key="3">
    <source>
        <dbReference type="ARBA" id="ARBA00023125"/>
    </source>
</evidence>
<dbReference type="Pfam" id="PF02362">
    <property type="entry name" value="B3"/>
    <property type="match status" value="1"/>
</dbReference>
<dbReference type="PANTHER" id="PTHR31920">
    <property type="entry name" value="B3 DOMAIN-CONTAINING"/>
    <property type="match status" value="1"/>
</dbReference>
<keyword evidence="3" id="KW-0238">DNA-binding</keyword>
<keyword evidence="2" id="KW-0805">Transcription regulation</keyword>
<dbReference type="PROSITE" id="PS50863">
    <property type="entry name" value="B3"/>
    <property type="match status" value="2"/>
</dbReference>
<evidence type="ECO:0000256" key="5">
    <source>
        <dbReference type="ARBA" id="ARBA00023242"/>
    </source>
</evidence>
<dbReference type="InterPro" id="IPR050655">
    <property type="entry name" value="Plant_B3_domain"/>
</dbReference>
<evidence type="ECO:0000313" key="8">
    <source>
        <dbReference type="Proteomes" id="UP001054889"/>
    </source>
</evidence>
<dbReference type="Gene3D" id="2.40.330.10">
    <property type="entry name" value="DNA-binding pseudobarrel domain"/>
    <property type="match status" value="2"/>
</dbReference>
<keyword evidence="4" id="KW-0804">Transcription</keyword>
<feature type="domain" description="TF-B3" evidence="6">
    <location>
        <begin position="163"/>
        <end position="241"/>
    </location>
</feature>
<evidence type="ECO:0000256" key="4">
    <source>
        <dbReference type="ARBA" id="ARBA00023163"/>
    </source>
</evidence>
<dbReference type="InterPro" id="IPR003340">
    <property type="entry name" value="B3_DNA-bd"/>
</dbReference>
<name>A0AAV5DNH5_ELECO</name>
<proteinExistence type="predicted"/>
<reference evidence="7" key="1">
    <citation type="journal article" date="2018" name="DNA Res.">
        <title>Multiple hybrid de novo genome assembly of finger millet, an orphan allotetraploid crop.</title>
        <authorList>
            <person name="Hatakeyama M."/>
            <person name="Aluri S."/>
            <person name="Balachadran M.T."/>
            <person name="Sivarajan S.R."/>
            <person name="Patrignani A."/>
            <person name="Gruter S."/>
            <person name="Poveda L."/>
            <person name="Shimizu-Inatsugi R."/>
            <person name="Baeten J."/>
            <person name="Francoijs K.J."/>
            <person name="Nataraja K.N."/>
            <person name="Reddy Y.A.N."/>
            <person name="Phadnis S."/>
            <person name="Ravikumar R.L."/>
            <person name="Schlapbach R."/>
            <person name="Sreeman S.M."/>
            <person name="Shimizu K.K."/>
        </authorList>
    </citation>
    <scope>NUCLEOTIDE SEQUENCE</scope>
</reference>
<protein>
    <recommendedName>
        <fullName evidence="6">TF-B3 domain-containing protein</fullName>
    </recommendedName>
</protein>
<evidence type="ECO:0000313" key="7">
    <source>
        <dbReference type="EMBL" id="GJN11899.1"/>
    </source>
</evidence>
<accession>A0AAV5DNH5</accession>
<evidence type="ECO:0000259" key="6">
    <source>
        <dbReference type="PROSITE" id="PS50863"/>
    </source>
</evidence>
<gene>
    <name evidence="7" type="primary">ga30134</name>
    <name evidence="7" type="ORF">PR202_ga30134</name>
</gene>
<dbReference type="PANTHER" id="PTHR31920:SF135">
    <property type="entry name" value="B3 DOMAIN-CONTAINING PROTEIN OS03G0621600-RELATED"/>
    <property type="match status" value="1"/>
</dbReference>
<dbReference type="AlphaFoldDB" id="A0AAV5DNH5"/>